<dbReference type="FunCoup" id="A0A2T3AGA1">
    <property type="interactions" value="162"/>
</dbReference>
<name>A0A2T3AGA1_9PEZI</name>
<comment type="similarity">
    <text evidence="2">Belongs to the major facilitator superfamily. Monocarboxylate porter (TC 2.A.1.13) family.</text>
</comment>
<feature type="domain" description="Major facilitator superfamily (MFS) profile" evidence="5">
    <location>
        <begin position="354"/>
        <end position="546"/>
    </location>
</feature>
<dbReference type="GO" id="GO:0022857">
    <property type="term" value="F:transmembrane transporter activity"/>
    <property type="evidence" value="ECO:0007669"/>
    <property type="project" value="InterPro"/>
</dbReference>
<dbReference type="GO" id="GO:0017183">
    <property type="term" value="P:protein histidyl modification to diphthamide"/>
    <property type="evidence" value="ECO:0007669"/>
    <property type="project" value="InterPro"/>
</dbReference>
<dbReference type="GO" id="GO:0090560">
    <property type="term" value="F:2-(3-amino-3-carboxypropyl)histidine synthase activity"/>
    <property type="evidence" value="ECO:0007669"/>
    <property type="project" value="InterPro"/>
</dbReference>
<proteinExistence type="inferred from homology"/>
<protein>
    <submittedName>
        <fullName evidence="6">Major facilitator superfamily domain-containing protein</fullName>
    </submittedName>
</protein>
<dbReference type="CDD" id="cd17352">
    <property type="entry name" value="MFS_MCT_SLC16"/>
    <property type="match status" value="1"/>
</dbReference>
<dbReference type="PANTHER" id="PTHR11360:SF177">
    <property type="entry name" value="RIBOFLAVIN TRANSPORTER MCH5"/>
    <property type="match status" value="1"/>
</dbReference>
<feature type="compositionally biased region" description="Basic and acidic residues" evidence="3">
    <location>
        <begin position="52"/>
        <end position="67"/>
    </location>
</feature>
<evidence type="ECO:0000256" key="1">
    <source>
        <dbReference type="ARBA" id="ARBA00004141"/>
    </source>
</evidence>
<evidence type="ECO:0000259" key="5">
    <source>
        <dbReference type="PROSITE" id="PS50850"/>
    </source>
</evidence>
<dbReference type="EMBL" id="KZ678393">
    <property type="protein sequence ID" value="PSR97215.1"/>
    <property type="molecule type" value="Genomic_DNA"/>
</dbReference>
<dbReference type="SFLD" id="SFLDS00032">
    <property type="entry name" value="Radical_SAM_3-amino-3-carboxyp"/>
    <property type="match status" value="1"/>
</dbReference>
<evidence type="ECO:0000256" key="4">
    <source>
        <dbReference type="SAM" id="Phobius"/>
    </source>
</evidence>
<gene>
    <name evidence="6" type="ORF">BD289DRAFT_451051</name>
</gene>
<feature type="transmembrane region" description="Helical" evidence="4">
    <location>
        <begin position="481"/>
        <end position="506"/>
    </location>
</feature>
<comment type="subcellular location">
    <subcellularLocation>
        <location evidence="1">Membrane</location>
        <topology evidence="1">Multi-pass membrane protein</topology>
    </subcellularLocation>
</comment>
<evidence type="ECO:0000313" key="6">
    <source>
        <dbReference type="EMBL" id="PSR97215.1"/>
    </source>
</evidence>
<accession>A0A2T3AGA1</accession>
<feature type="transmembrane region" description="Helical" evidence="4">
    <location>
        <begin position="512"/>
        <end position="533"/>
    </location>
</feature>
<dbReference type="InParanoid" id="A0A2T3AGA1"/>
<dbReference type="InterPro" id="IPR036259">
    <property type="entry name" value="MFS_trans_sf"/>
</dbReference>
<dbReference type="OrthoDB" id="410267at2759"/>
<dbReference type="Pfam" id="PF07690">
    <property type="entry name" value="MFS_1"/>
    <property type="match status" value="1"/>
</dbReference>
<dbReference type="PROSITE" id="PS50850">
    <property type="entry name" value="MFS"/>
    <property type="match status" value="1"/>
</dbReference>
<keyword evidence="7" id="KW-1185">Reference proteome</keyword>
<organism evidence="6 7">
    <name type="scientific">Coniella lustricola</name>
    <dbReference type="NCBI Taxonomy" id="2025994"/>
    <lineage>
        <taxon>Eukaryota</taxon>
        <taxon>Fungi</taxon>
        <taxon>Dikarya</taxon>
        <taxon>Ascomycota</taxon>
        <taxon>Pezizomycotina</taxon>
        <taxon>Sordariomycetes</taxon>
        <taxon>Sordariomycetidae</taxon>
        <taxon>Diaporthales</taxon>
        <taxon>Schizoparmaceae</taxon>
        <taxon>Coniella</taxon>
    </lineage>
</organism>
<feature type="compositionally biased region" description="Polar residues" evidence="3">
    <location>
        <begin position="72"/>
        <end position="83"/>
    </location>
</feature>
<feature type="transmembrane region" description="Helical" evidence="4">
    <location>
        <begin position="280"/>
        <end position="300"/>
    </location>
</feature>
<feature type="compositionally biased region" description="Basic and acidic residues" evidence="3">
    <location>
        <begin position="1"/>
        <end position="13"/>
    </location>
</feature>
<dbReference type="GO" id="GO:0016020">
    <property type="term" value="C:membrane"/>
    <property type="evidence" value="ECO:0007669"/>
    <property type="project" value="UniProtKB-SubCell"/>
</dbReference>
<feature type="region of interest" description="Disordered" evidence="3">
    <location>
        <begin position="1"/>
        <end position="22"/>
    </location>
</feature>
<dbReference type="PANTHER" id="PTHR11360">
    <property type="entry name" value="MONOCARBOXYLATE TRANSPORTER"/>
    <property type="match status" value="1"/>
</dbReference>
<dbReference type="SUPFAM" id="SSF103473">
    <property type="entry name" value="MFS general substrate transporter"/>
    <property type="match status" value="1"/>
</dbReference>
<feature type="transmembrane region" description="Helical" evidence="4">
    <location>
        <begin position="446"/>
        <end position="469"/>
    </location>
</feature>
<keyword evidence="4" id="KW-1133">Transmembrane helix</keyword>
<feature type="region of interest" description="Disordered" evidence="3">
    <location>
        <begin position="52"/>
        <end position="96"/>
    </location>
</feature>
<evidence type="ECO:0000313" key="7">
    <source>
        <dbReference type="Proteomes" id="UP000241462"/>
    </source>
</evidence>
<dbReference type="Gene3D" id="1.20.1250.20">
    <property type="entry name" value="MFS general substrate transporter like domains"/>
    <property type="match status" value="1"/>
</dbReference>
<keyword evidence="4" id="KW-0812">Transmembrane</keyword>
<evidence type="ECO:0000256" key="2">
    <source>
        <dbReference type="ARBA" id="ARBA00006727"/>
    </source>
</evidence>
<dbReference type="InterPro" id="IPR050327">
    <property type="entry name" value="Proton-linked_MCT"/>
</dbReference>
<reference evidence="6 7" key="1">
    <citation type="journal article" date="2018" name="Mycol. Prog.">
        <title>Coniella lustricola, a new species from submerged detritus.</title>
        <authorList>
            <person name="Raudabaugh D.B."/>
            <person name="Iturriaga T."/>
            <person name="Carver A."/>
            <person name="Mondo S."/>
            <person name="Pangilinan J."/>
            <person name="Lipzen A."/>
            <person name="He G."/>
            <person name="Amirebrahimi M."/>
            <person name="Grigoriev I.V."/>
            <person name="Miller A.N."/>
        </authorList>
    </citation>
    <scope>NUCLEOTIDE SEQUENCE [LARGE SCALE GENOMIC DNA]</scope>
    <source>
        <strain evidence="6 7">B22-T-1</strain>
    </source>
</reference>
<feature type="transmembrane region" description="Helical" evidence="4">
    <location>
        <begin position="394"/>
        <end position="412"/>
    </location>
</feature>
<feature type="transmembrane region" description="Helical" evidence="4">
    <location>
        <begin position="355"/>
        <end position="382"/>
    </location>
</feature>
<dbReference type="Proteomes" id="UP000241462">
    <property type="component" value="Unassembled WGS sequence"/>
</dbReference>
<dbReference type="InterPro" id="IPR020846">
    <property type="entry name" value="MFS_dom"/>
</dbReference>
<feature type="transmembrane region" description="Helical" evidence="4">
    <location>
        <begin position="162"/>
        <end position="184"/>
    </location>
</feature>
<keyword evidence="4" id="KW-0472">Membrane</keyword>
<feature type="transmembrane region" description="Helical" evidence="4">
    <location>
        <begin position="249"/>
        <end position="268"/>
    </location>
</feature>
<feature type="transmembrane region" description="Helical" evidence="4">
    <location>
        <begin position="419"/>
        <end position="440"/>
    </location>
</feature>
<dbReference type="AlphaFoldDB" id="A0A2T3AGA1"/>
<feature type="transmembrane region" description="Helical" evidence="4">
    <location>
        <begin position="122"/>
        <end position="142"/>
    </location>
</feature>
<evidence type="ECO:0000256" key="3">
    <source>
        <dbReference type="SAM" id="MobiDB-lite"/>
    </source>
</evidence>
<dbReference type="InterPro" id="IPR011701">
    <property type="entry name" value="MFS"/>
</dbReference>
<feature type="transmembrane region" description="Helical" evidence="4">
    <location>
        <begin position="215"/>
        <end position="237"/>
    </location>
</feature>
<sequence>MAFDHNNAEDSCVKNHSGTDNPRCCSAATDDIEKLQSLDHEPDHHGHVFKEKHAADQDGHQHDKSDDGANLTVRSSRSTINNNDNDEDDATQLPERAVSRRISRRLSAGSVLTFPEGGLDGWLAVAGSFCAMLSIYGLINSSAVFESYFSENQLKDYSSSQIGWVFSLYLFCVFFVGIYIGPIFDRHGPSWLVPTGSLCMVLSLMLLGFCTEYYQIILTYSILGGLAGALLNSPAYATIAHHFNTRRGFATGIASTAGGIGGIIFPIMLQKLLPQLGFAWTTRILGFIMLALAVPYNLWIKARLPPRRDSKLSTSSSSSDDKVAAQSGRGGRLRSWWAICLNALPKFDVFRNPRFALAAAGIFFMEWGLFIPLTFIVSYAAAKGGNNATSSYTLLSYLNAGSVLGRFLPGALADRLGRFNVIILTITLCCATVLGLWLPAGASEPMLIAFTVIFGFASGSNLGLIPVCLGQLCDARDYGRYITTANFLASFGTLSSTPIGGALVGIGGDDGWRAVILFSGLSYAIALVCYTSARVLAVGWSPRVVY</sequence>
<dbReference type="InterPro" id="IPR016435">
    <property type="entry name" value="DPH1/DPH2"/>
</dbReference>